<keyword evidence="7 13" id="KW-0862">Zinc</keyword>
<keyword evidence="2 15" id="KW-0645">Protease</keyword>
<dbReference type="SMART" id="SM00181">
    <property type="entry name" value="EGF"/>
    <property type="match status" value="1"/>
</dbReference>
<evidence type="ECO:0000259" key="17">
    <source>
        <dbReference type="PROSITE" id="PS01180"/>
    </source>
</evidence>
<keyword evidence="8 15" id="KW-0482">Metalloprotease</keyword>
<gene>
    <name evidence="20" type="primary">TLL1_1</name>
    <name evidence="20" type="ORF">Ciccas_007704</name>
</gene>
<dbReference type="PROSITE" id="PS01186">
    <property type="entry name" value="EGF_2"/>
    <property type="match status" value="1"/>
</dbReference>
<dbReference type="InterPro" id="IPR018097">
    <property type="entry name" value="EGF_Ca-bd_CS"/>
</dbReference>
<sequence>MRYYFSVCTLITLFQLFWHGKQTKLVQPWRSPNQDWEQQFPRSRFLDPCKSSSFLDDIALSDEDASRFMLRDRTVRFRDRPTQFWQHWINLTNNTPTNISHTHLPLHSSTSDLMATSAARRSRRVKRAATAYKSRTWPHGIIPYVIESNFSSETKVTIMKAMRHWENYTCLSFVEREEHHESFIIFTEKSCGCCSYVGRRSETDPQAISIGKNCDKMGIVIHELGHVIGFWHEHTRPDRDDHVDILTENVIPGQEFNFKKMDPGEVNSLGEPYDFNSIMHYAESTFAKSNLPKDRTLRPKPCCPRPDIGQRIKLSTGDIRQTLKLYSCPCKQLSPFASALIETDVSHLFFHSVCGRNLIAASGTFSSPQLATDTSEMNAHLDPDRDRFYQNATFLTKEQPFTRTDDMVDDRRVSRRRRDLASAGGQAWANKSLHCQWRIIASSGERIELTFTKMDIVGAAESKNLPWNRAVNDICLVDYVEVRDGYYSGAPLIGRYCGSTIPEKIVSENSRMWIEYRKSVDSFSSGFAAKFEAKCGGDLVAERGVINSPNYPEYYPANKQCVWRIIVPEGFSVALTFTSFQLEKQNDCNYDYMEIRDGLDENADLLGRYCANSLPPPTKSTNNQLYIKFVSDGTVEKQGFTASFDKEFDECKTPDHGCAHVCVNTLGSYVCKCNLGYELNSDGKRCEDACGGTLKGPRGVILSPSYPNNYPRRKSCTWKIVAPSRQSIILNFTHFDLEGTN</sequence>
<dbReference type="AlphaFoldDB" id="A0ABD2Q2V5"/>
<dbReference type="Gene3D" id="2.10.25.10">
    <property type="entry name" value="Laminin"/>
    <property type="match status" value="1"/>
</dbReference>
<dbReference type="Pfam" id="PF00431">
    <property type="entry name" value="CUB"/>
    <property type="match status" value="3"/>
</dbReference>
<feature type="domain" description="CUB" evidence="17">
    <location>
        <begin position="690"/>
        <end position="741"/>
    </location>
</feature>
<feature type="domain" description="CUB" evidence="17">
    <location>
        <begin position="535"/>
        <end position="647"/>
    </location>
</feature>
<dbReference type="SMART" id="SM00235">
    <property type="entry name" value="ZnMc"/>
    <property type="match status" value="1"/>
</dbReference>
<name>A0ABD2Q2V5_9PLAT</name>
<dbReference type="Gene3D" id="2.60.120.290">
    <property type="entry name" value="Spermadhesin, CUB domain"/>
    <property type="match status" value="3"/>
</dbReference>
<keyword evidence="5" id="KW-0677">Repeat</keyword>
<dbReference type="SUPFAM" id="SSF55486">
    <property type="entry name" value="Metalloproteases ('zincins'), catalytic domain"/>
    <property type="match status" value="1"/>
</dbReference>
<dbReference type="PANTHER" id="PTHR24251">
    <property type="entry name" value="OVOCHYMASE-RELATED"/>
    <property type="match status" value="1"/>
</dbReference>
<comment type="cofactor">
    <cofactor evidence="15 16">
        <name>Zn(2+)</name>
        <dbReference type="ChEBI" id="CHEBI:29105"/>
    </cofactor>
    <text evidence="15 16">Binds 1 zinc ion per subunit.</text>
</comment>
<dbReference type="PROSITE" id="PS50026">
    <property type="entry name" value="EGF_3"/>
    <property type="match status" value="1"/>
</dbReference>
<keyword evidence="3 13" id="KW-0479">Metal-binding</keyword>
<dbReference type="InterPro" id="IPR000742">
    <property type="entry name" value="EGF"/>
</dbReference>
<feature type="signal peptide" evidence="16">
    <location>
        <begin position="1"/>
        <end position="23"/>
    </location>
</feature>
<keyword evidence="1 14" id="KW-0245">EGF-like domain</keyword>
<protein>
    <recommendedName>
        <fullName evidence="16">Metalloendopeptidase</fullName>
        <ecNumber evidence="16">3.4.24.-</ecNumber>
    </recommendedName>
</protein>
<dbReference type="InterPro" id="IPR001881">
    <property type="entry name" value="EGF-like_Ca-bd_dom"/>
</dbReference>
<dbReference type="PROSITE" id="PS51864">
    <property type="entry name" value="ASTACIN"/>
    <property type="match status" value="1"/>
</dbReference>
<dbReference type="InterPro" id="IPR015446">
    <property type="entry name" value="BMP_1/tolloid-like"/>
</dbReference>
<dbReference type="SMART" id="SM00179">
    <property type="entry name" value="EGF_CA"/>
    <property type="match status" value="1"/>
</dbReference>
<dbReference type="InterPro" id="IPR000859">
    <property type="entry name" value="CUB_dom"/>
</dbReference>
<evidence type="ECO:0000256" key="3">
    <source>
        <dbReference type="ARBA" id="ARBA00022723"/>
    </source>
</evidence>
<feature type="disulfide bond" evidence="15">
    <location>
        <begin position="193"/>
        <end position="194"/>
    </location>
</feature>
<evidence type="ECO:0000256" key="7">
    <source>
        <dbReference type="ARBA" id="ARBA00022833"/>
    </source>
</evidence>
<evidence type="ECO:0000256" key="6">
    <source>
        <dbReference type="ARBA" id="ARBA00022801"/>
    </source>
</evidence>
<dbReference type="EC" id="3.4.24.-" evidence="16"/>
<evidence type="ECO:0000259" key="18">
    <source>
        <dbReference type="PROSITE" id="PS50026"/>
    </source>
</evidence>
<evidence type="ECO:0000256" key="8">
    <source>
        <dbReference type="ARBA" id="ARBA00023049"/>
    </source>
</evidence>
<keyword evidence="11" id="KW-0325">Glycoprotein</keyword>
<feature type="binding site" evidence="13 15">
    <location>
        <position position="232"/>
    </location>
    <ligand>
        <name>Zn(2+)</name>
        <dbReference type="ChEBI" id="CHEBI:29105"/>
        <note>catalytic</note>
    </ligand>
</feature>
<dbReference type="Pfam" id="PF01400">
    <property type="entry name" value="Astacin"/>
    <property type="match status" value="1"/>
</dbReference>
<evidence type="ECO:0000256" key="5">
    <source>
        <dbReference type="ARBA" id="ARBA00022737"/>
    </source>
</evidence>
<evidence type="ECO:0000256" key="4">
    <source>
        <dbReference type="ARBA" id="ARBA00022729"/>
    </source>
</evidence>
<keyword evidence="21" id="KW-1185">Reference proteome</keyword>
<evidence type="ECO:0000256" key="15">
    <source>
        <dbReference type="PROSITE-ProRule" id="PRU01211"/>
    </source>
</evidence>
<feature type="domain" description="CUB" evidence="17">
    <location>
        <begin position="354"/>
        <end position="534"/>
    </location>
</feature>
<evidence type="ECO:0000259" key="19">
    <source>
        <dbReference type="PROSITE" id="PS51864"/>
    </source>
</evidence>
<organism evidence="20 21">
    <name type="scientific">Cichlidogyrus casuarinus</name>
    <dbReference type="NCBI Taxonomy" id="1844966"/>
    <lineage>
        <taxon>Eukaryota</taxon>
        <taxon>Metazoa</taxon>
        <taxon>Spiralia</taxon>
        <taxon>Lophotrochozoa</taxon>
        <taxon>Platyhelminthes</taxon>
        <taxon>Monogenea</taxon>
        <taxon>Monopisthocotylea</taxon>
        <taxon>Dactylogyridea</taxon>
        <taxon>Ancyrocephalidae</taxon>
        <taxon>Cichlidogyrus</taxon>
    </lineage>
</organism>
<dbReference type="InterPro" id="IPR049883">
    <property type="entry name" value="NOTCH1_EGF-like"/>
</dbReference>
<dbReference type="PROSITE" id="PS01187">
    <property type="entry name" value="EGF_CA"/>
    <property type="match status" value="1"/>
</dbReference>
<dbReference type="PROSITE" id="PS01180">
    <property type="entry name" value="CUB"/>
    <property type="match status" value="3"/>
</dbReference>
<evidence type="ECO:0000256" key="12">
    <source>
        <dbReference type="PIRSR" id="PIRSR001199-1"/>
    </source>
</evidence>
<keyword evidence="4 16" id="KW-0732">Signal</keyword>
<dbReference type="InterPro" id="IPR001506">
    <property type="entry name" value="Peptidase_M12A"/>
</dbReference>
<dbReference type="InterPro" id="IPR024079">
    <property type="entry name" value="MetalloPept_cat_dom_sf"/>
</dbReference>
<dbReference type="Gene3D" id="3.40.390.10">
    <property type="entry name" value="Collagenase (Catalytic Domain)"/>
    <property type="match status" value="1"/>
</dbReference>
<dbReference type="PIRSF" id="PIRSF001199">
    <property type="entry name" value="BMP_1/tolloid-like"/>
    <property type="match status" value="1"/>
</dbReference>
<dbReference type="PROSITE" id="PS00010">
    <property type="entry name" value="ASX_HYDROXYL"/>
    <property type="match status" value="1"/>
</dbReference>
<evidence type="ECO:0000256" key="16">
    <source>
        <dbReference type="RuleBase" id="RU361183"/>
    </source>
</evidence>
<dbReference type="InterPro" id="IPR000152">
    <property type="entry name" value="EGF-type_Asp/Asn_hydroxyl_site"/>
</dbReference>
<dbReference type="CDD" id="cd00041">
    <property type="entry name" value="CUB"/>
    <property type="match status" value="3"/>
</dbReference>
<dbReference type="GO" id="GO:0008270">
    <property type="term" value="F:zinc ion binding"/>
    <property type="evidence" value="ECO:0007669"/>
    <property type="project" value="UniProtKB-UniRule"/>
</dbReference>
<dbReference type="GO" id="GO:0006508">
    <property type="term" value="P:proteolysis"/>
    <property type="evidence" value="ECO:0007669"/>
    <property type="project" value="UniProtKB-KW"/>
</dbReference>
<dbReference type="FunFam" id="2.60.120.290:FF:000004">
    <property type="entry name" value="Metalloendopeptidase"/>
    <property type="match status" value="1"/>
</dbReference>
<feature type="chain" id="PRO_5044531744" description="Metalloendopeptidase" evidence="16">
    <location>
        <begin position="24"/>
        <end position="741"/>
    </location>
</feature>
<dbReference type="InterPro" id="IPR006026">
    <property type="entry name" value="Peptidase_Metallo"/>
</dbReference>
<evidence type="ECO:0000256" key="13">
    <source>
        <dbReference type="PIRSR" id="PIRSR001199-2"/>
    </source>
</evidence>
<accession>A0ABD2Q2V5</accession>
<evidence type="ECO:0000256" key="11">
    <source>
        <dbReference type="ARBA" id="ARBA00023180"/>
    </source>
</evidence>
<dbReference type="SUPFAM" id="SSF49854">
    <property type="entry name" value="Spermadhesin, CUB domain"/>
    <property type="match status" value="3"/>
</dbReference>
<evidence type="ECO:0000256" key="1">
    <source>
        <dbReference type="ARBA" id="ARBA00022536"/>
    </source>
</evidence>
<feature type="binding site" evidence="13 15">
    <location>
        <position position="226"/>
    </location>
    <ligand>
        <name>Zn(2+)</name>
        <dbReference type="ChEBI" id="CHEBI:29105"/>
        <note>catalytic</note>
    </ligand>
</feature>
<evidence type="ECO:0000313" key="21">
    <source>
        <dbReference type="Proteomes" id="UP001626550"/>
    </source>
</evidence>
<evidence type="ECO:0000256" key="10">
    <source>
        <dbReference type="ARBA" id="ARBA00023157"/>
    </source>
</evidence>
<dbReference type="EMBL" id="JBJKFK010001223">
    <property type="protein sequence ID" value="KAL3313693.1"/>
    <property type="molecule type" value="Genomic_DNA"/>
</dbReference>
<dbReference type="PRINTS" id="PR00480">
    <property type="entry name" value="ASTACIN"/>
</dbReference>
<proteinExistence type="predicted"/>
<dbReference type="Proteomes" id="UP001626550">
    <property type="component" value="Unassembled WGS sequence"/>
</dbReference>
<evidence type="ECO:0000256" key="2">
    <source>
        <dbReference type="ARBA" id="ARBA00022670"/>
    </source>
</evidence>
<evidence type="ECO:0000256" key="9">
    <source>
        <dbReference type="ARBA" id="ARBA00023145"/>
    </source>
</evidence>
<dbReference type="PANTHER" id="PTHR24251:SF37">
    <property type="entry name" value="CUB DOMAIN-CONTAINING PROTEIN"/>
    <property type="match status" value="1"/>
</dbReference>
<comment type="caution">
    <text evidence="14">Lacks conserved residue(s) required for the propagation of feature annotation.</text>
</comment>
<feature type="active site" evidence="12 15">
    <location>
        <position position="223"/>
    </location>
</feature>
<feature type="non-terminal residue" evidence="20">
    <location>
        <position position="741"/>
    </location>
</feature>
<dbReference type="FunFam" id="2.10.25.10:FF:000010">
    <property type="entry name" value="Pro-epidermal growth factor"/>
    <property type="match status" value="1"/>
</dbReference>
<evidence type="ECO:0000313" key="20">
    <source>
        <dbReference type="EMBL" id="KAL3313693.1"/>
    </source>
</evidence>
<dbReference type="Pfam" id="PF07645">
    <property type="entry name" value="EGF_CA"/>
    <property type="match status" value="1"/>
</dbReference>
<dbReference type="GO" id="GO:0004222">
    <property type="term" value="F:metalloendopeptidase activity"/>
    <property type="evidence" value="ECO:0007669"/>
    <property type="project" value="UniProtKB-UniRule"/>
</dbReference>
<keyword evidence="6 15" id="KW-0378">Hydrolase</keyword>
<keyword evidence="9" id="KW-0865">Zymogen</keyword>
<reference evidence="20 21" key="1">
    <citation type="submission" date="2024-11" db="EMBL/GenBank/DDBJ databases">
        <title>Adaptive evolution of stress response genes in parasites aligns with host niche diversity.</title>
        <authorList>
            <person name="Hahn C."/>
            <person name="Resl P."/>
        </authorList>
    </citation>
    <scope>NUCLEOTIDE SEQUENCE [LARGE SCALE GENOMIC DNA]</scope>
    <source>
        <strain evidence="20">EGGRZ-B1_66</strain>
        <tissue evidence="20">Body</tissue>
    </source>
</reference>
<dbReference type="SUPFAM" id="SSF57196">
    <property type="entry name" value="EGF/Laminin"/>
    <property type="match status" value="1"/>
</dbReference>
<evidence type="ECO:0000256" key="14">
    <source>
        <dbReference type="PROSITE-ProRule" id="PRU00076"/>
    </source>
</evidence>
<feature type="domain" description="EGF-like" evidence="18">
    <location>
        <begin position="647"/>
        <end position="687"/>
    </location>
</feature>
<comment type="caution">
    <text evidence="20">The sequence shown here is derived from an EMBL/GenBank/DDBJ whole genome shotgun (WGS) entry which is preliminary data.</text>
</comment>
<feature type="domain" description="Peptidase M12A" evidence="19">
    <location>
        <begin position="128"/>
        <end position="329"/>
    </location>
</feature>
<dbReference type="SMART" id="SM00042">
    <property type="entry name" value="CUB"/>
    <property type="match status" value="2"/>
</dbReference>
<dbReference type="InterPro" id="IPR035914">
    <property type="entry name" value="Sperma_CUB_dom_sf"/>
</dbReference>
<keyword evidence="10 15" id="KW-1015">Disulfide bond</keyword>
<feature type="binding site" evidence="13 15">
    <location>
        <position position="222"/>
    </location>
    <ligand>
        <name>Zn(2+)</name>
        <dbReference type="ChEBI" id="CHEBI:29105"/>
        <note>catalytic</note>
    </ligand>
</feature>